<evidence type="ECO:0000256" key="4">
    <source>
        <dbReference type="PROSITE-ProRule" id="PRU00508"/>
    </source>
</evidence>
<keyword evidence="8" id="KW-1185">Reference proteome</keyword>
<feature type="compositionally biased region" description="Polar residues" evidence="5">
    <location>
        <begin position="323"/>
        <end position="333"/>
    </location>
</feature>
<dbReference type="GO" id="GO:0008270">
    <property type="term" value="F:zinc ion binding"/>
    <property type="evidence" value="ECO:0007669"/>
    <property type="project" value="UniProtKB-KW"/>
</dbReference>
<organism evidence="7 8">
    <name type="scientific">Ascochyta lentis</name>
    <dbReference type="NCBI Taxonomy" id="205686"/>
    <lineage>
        <taxon>Eukaryota</taxon>
        <taxon>Fungi</taxon>
        <taxon>Dikarya</taxon>
        <taxon>Ascomycota</taxon>
        <taxon>Pezizomycotina</taxon>
        <taxon>Dothideomycetes</taxon>
        <taxon>Pleosporomycetidae</taxon>
        <taxon>Pleosporales</taxon>
        <taxon>Pleosporineae</taxon>
        <taxon>Didymellaceae</taxon>
        <taxon>Ascochyta</taxon>
    </lineage>
</organism>
<keyword evidence="3" id="KW-0862">Zinc</keyword>
<dbReference type="CDD" id="cd19677">
    <property type="entry name" value="UBR-box_UBR7"/>
    <property type="match status" value="1"/>
</dbReference>
<feature type="compositionally biased region" description="Polar residues" evidence="5">
    <location>
        <begin position="1"/>
        <end position="14"/>
    </location>
</feature>
<dbReference type="InterPro" id="IPR040204">
    <property type="entry name" value="UBR7"/>
</dbReference>
<feature type="region of interest" description="Disordered" evidence="5">
    <location>
        <begin position="532"/>
        <end position="559"/>
    </location>
</feature>
<protein>
    <recommendedName>
        <fullName evidence="6">UBR-type domain-containing protein</fullName>
    </recommendedName>
</protein>
<gene>
    <name evidence="7" type="ORF">EKO04_005490</name>
</gene>
<dbReference type="GO" id="GO:0005737">
    <property type="term" value="C:cytoplasm"/>
    <property type="evidence" value="ECO:0007669"/>
    <property type="project" value="TreeGrafter"/>
</dbReference>
<keyword evidence="1" id="KW-0479">Metal-binding</keyword>
<reference evidence="7" key="2">
    <citation type="submission" date="2020-09" db="EMBL/GenBank/DDBJ databases">
        <title>Reference genome assembly for Australian Ascochyta lentis isolate Al4.</title>
        <authorList>
            <person name="Lee R.C."/>
            <person name="Farfan-Caceres L.M."/>
            <person name="Debler J.W."/>
            <person name="Williams A.H."/>
            <person name="Henares B.M."/>
        </authorList>
    </citation>
    <scope>NUCLEOTIDE SEQUENCE</scope>
    <source>
        <strain evidence="7">Al4</strain>
    </source>
</reference>
<dbReference type="Proteomes" id="UP000651452">
    <property type="component" value="Unassembled WGS sequence"/>
</dbReference>
<comment type="caution">
    <text evidence="7">The sequence shown here is derived from an EMBL/GenBank/DDBJ whole genome shotgun (WGS) entry which is preliminary data.</text>
</comment>
<evidence type="ECO:0000313" key="8">
    <source>
        <dbReference type="Proteomes" id="UP000651452"/>
    </source>
</evidence>
<dbReference type="AlphaFoldDB" id="A0A8H7J4T9"/>
<evidence type="ECO:0000256" key="2">
    <source>
        <dbReference type="ARBA" id="ARBA00022771"/>
    </source>
</evidence>
<dbReference type="SMART" id="SM00396">
    <property type="entry name" value="ZnF_UBR1"/>
    <property type="match status" value="1"/>
</dbReference>
<dbReference type="InterPro" id="IPR047506">
    <property type="entry name" value="UBR7-like_UBR-box"/>
</dbReference>
<dbReference type="Pfam" id="PF02207">
    <property type="entry name" value="zf-UBR"/>
    <property type="match status" value="1"/>
</dbReference>
<feature type="compositionally biased region" description="Low complexity" evidence="5">
    <location>
        <begin position="15"/>
        <end position="27"/>
    </location>
</feature>
<feature type="region of interest" description="Disordered" evidence="5">
    <location>
        <begin position="1"/>
        <end position="27"/>
    </location>
</feature>
<evidence type="ECO:0000256" key="1">
    <source>
        <dbReference type="ARBA" id="ARBA00022723"/>
    </source>
</evidence>
<keyword evidence="2" id="KW-0863">Zinc-finger</keyword>
<dbReference type="InterPro" id="IPR003126">
    <property type="entry name" value="Znf_UBR"/>
</dbReference>
<evidence type="ECO:0000259" key="6">
    <source>
        <dbReference type="PROSITE" id="PS51157"/>
    </source>
</evidence>
<feature type="domain" description="UBR-type" evidence="6">
    <location>
        <begin position="51"/>
        <end position="129"/>
    </location>
</feature>
<dbReference type="PROSITE" id="PS51157">
    <property type="entry name" value="ZF_UBR"/>
    <property type="match status" value="1"/>
</dbReference>
<dbReference type="PANTHER" id="PTHR13513:SF9">
    <property type="entry name" value="E3 UBIQUITIN-PROTEIN LIGASE UBR7-RELATED"/>
    <property type="match status" value="1"/>
</dbReference>
<dbReference type="EMBL" id="RZGK01000009">
    <property type="protein sequence ID" value="KAF9696658.1"/>
    <property type="molecule type" value="Genomic_DNA"/>
</dbReference>
<dbReference type="GO" id="GO:0061630">
    <property type="term" value="F:ubiquitin protein ligase activity"/>
    <property type="evidence" value="ECO:0007669"/>
    <property type="project" value="InterPro"/>
</dbReference>
<reference evidence="7" key="1">
    <citation type="submission" date="2018-12" db="EMBL/GenBank/DDBJ databases">
        <authorList>
            <person name="Syme R.A."/>
            <person name="Farfan-Caceres L."/>
            <person name="Lichtenzveig J."/>
        </authorList>
    </citation>
    <scope>NUCLEOTIDE SEQUENCE</scope>
    <source>
        <strain evidence="7">Al4</strain>
    </source>
</reference>
<name>A0A8H7J4T9_9PLEO</name>
<evidence type="ECO:0000256" key="3">
    <source>
        <dbReference type="ARBA" id="ARBA00022833"/>
    </source>
</evidence>
<proteinExistence type="predicted"/>
<dbReference type="PANTHER" id="PTHR13513">
    <property type="entry name" value="E3 UBIQUITIN-PROTEIN LIGASE UBR7"/>
    <property type="match status" value="1"/>
</dbReference>
<evidence type="ECO:0000256" key="5">
    <source>
        <dbReference type="SAM" id="MobiDB-lite"/>
    </source>
</evidence>
<feature type="region of interest" description="Disordered" evidence="5">
    <location>
        <begin position="323"/>
        <end position="400"/>
    </location>
</feature>
<sequence length="559" mass="60550">MADSQSSTASAKPRTSSMSQASESSQTAAEFIKEQLSLEAEAREALPYQFDTCTRDLGPLRQSLYACLTCSPPPASAAQVYTPAGVCYSCSISCHGEHTLVELFNKRDFVCDCGTTRMPENAPCTLRLNAKTGQKGDVTGEEAAKSNKYNQNFKNRFCGCGEDYDAHQEKGTMFQCLGLGTVDEGGCGEDWWHPECLVGFTREEYAKTIEKPETKDTNSTDARIEVNVEDKREETETAVPIQNGAALERSGLDGNDVAAEVEQNEDEDTPLPPGFPPEDDFDHFLCYKCVEANPWVKKYAGSSGFLPPVYAQKALNVAQSTEAITSTHETTNGESKKRKVSDADEDELDSTTLSVPAPAKRQKSEDLSGALSSIPEDTTALPITPKKEDTSTCKLASLPPPPTPALTNSFSLFLKPDFRDHLCRCASCFPLLKPHPQLLEEEDTYEPPISEDGDEGAQSVGTGSILDRGEAAFNNMDRVRAIQGAMAYAQLKDKVSAFLKPFAESGKAVGAEDVKAYFEKLRGDDQGIQEAAVGAKTSKADSDGDDGADGSTRKEQRGY</sequence>
<evidence type="ECO:0000313" key="7">
    <source>
        <dbReference type="EMBL" id="KAF9696658.1"/>
    </source>
</evidence>
<feature type="zinc finger region" description="UBR-type" evidence="4">
    <location>
        <begin position="51"/>
        <end position="129"/>
    </location>
</feature>
<dbReference type="OrthoDB" id="10262564at2759"/>
<accession>A0A8H7J4T9</accession>